<dbReference type="PANTHER" id="PTHR47794:SF1">
    <property type="entry name" value="VACUOLAR PROTEIN SORTING-ASSOCIATED PROTEIN 27"/>
    <property type="match status" value="1"/>
</dbReference>
<evidence type="ECO:0000313" key="15">
    <source>
        <dbReference type="Proteomes" id="UP000189911"/>
    </source>
</evidence>
<evidence type="ECO:0000256" key="5">
    <source>
        <dbReference type="ARBA" id="ARBA00022737"/>
    </source>
</evidence>
<keyword evidence="6" id="KW-0967">Endosome</keyword>
<dbReference type="InterPro" id="IPR049425">
    <property type="entry name" value="Vps27_GAT-like"/>
</dbReference>
<dbReference type="SUPFAM" id="SSF57903">
    <property type="entry name" value="FYVE/PHD zinc finger"/>
    <property type="match status" value="1"/>
</dbReference>
<evidence type="ECO:0000256" key="2">
    <source>
        <dbReference type="ARBA" id="ARBA00008597"/>
    </source>
</evidence>
<feature type="compositionally biased region" description="Polar residues" evidence="11">
    <location>
        <begin position="559"/>
        <end position="571"/>
    </location>
</feature>
<feature type="domain" description="VHS" evidence="13">
    <location>
        <begin position="20"/>
        <end position="151"/>
    </location>
</feature>
<feature type="compositionally biased region" description="Basic and acidic residues" evidence="11">
    <location>
        <begin position="614"/>
        <end position="636"/>
    </location>
</feature>
<evidence type="ECO:0000259" key="13">
    <source>
        <dbReference type="PROSITE" id="PS50179"/>
    </source>
</evidence>
<reference evidence="15" key="1">
    <citation type="submission" date="2016-03" db="EMBL/GenBank/DDBJ databases">
        <authorList>
            <person name="Devillers Hugo."/>
        </authorList>
    </citation>
    <scope>NUCLEOTIDE SEQUENCE [LARGE SCALE GENOMIC DNA]</scope>
</reference>
<dbReference type="PROSITE" id="PS50330">
    <property type="entry name" value="UIM"/>
    <property type="match status" value="2"/>
</dbReference>
<dbReference type="SMART" id="SM00288">
    <property type="entry name" value="VHS"/>
    <property type="match status" value="1"/>
</dbReference>
<dbReference type="InterPro" id="IPR011011">
    <property type="entry name" value="Znf_FYVE_PHD"/>
</dbReference>
<feature type="compositionally biased region" description="Basic residues" evidence="11">
    <location>
        <begin position="508"/>
        <end position="518"/>
    </location>
</feature>
<keyword evidence="7 10" id="KW-0863">Zinc-finger</keyword>
<dbReference type="Gene3D" id="1.25.40.90">
    <property type="match status" value="1"/>
</dbReference>
<keyword evidence="4" id="KW-0479">Metal-binding</keyword>
<dbReference type="InterPro" id="IPR013083">
    <property type="entry name" value="Znf_RING/FYVE/PHD"/>
</dbReference>
<feature type="compositionally biased region" description="Polar residues" evidence="11">
    <location>
        <begin position="590"/>
        <end position="601"/>
    </location>
</feature>
<dbReference type="Pfam" id="PF21356">
    <property type="entry name" value="Vps27_GAT-like"/>
    <property type="match status" value="1"/>
</dbReference>
<dbReference type="Pfam" id="PF01363">
    <property type="entry name" value="FYVE"/>
    <property type="match status" value="1"/>
</dbReference>
<keyword evidence="15" id="KW-1185">Reference proteome</keyword>
<feature type="region of interest" description="Disordered" evidence="11">
    <location>
        <begin position="288"/>
        <end position="307"/>
    </location>
</feature>
<feature type="domain" description="FYVE-type" evidence="12">
    <location>
        <begin position="173"/>
        <end position="233"/>
    </location>
</feature>
<dbReference type="Proteomes" id="UP000189911">
    <property type="component" value="Chromosome A"/>
</dbReference>
<dbReference type="EMBL" id="LT598449">
    <property type="protein sequence ID" value="SCU78265.1"/>
    <property type="molecule type" value="Genomic_DNA"/>
</dbReference>
<comment type="similarity">
    <text evidence="2">Belongs to the VPS27 family.</text>
</comment>
<dbReference type="PROSITE" id="PS50178">
    <property type="entry name" value="ZF_FYVE"/>
    <property type="match status" value="1"/>
</dbReference>
<comment type="subcellular location">
    <subcellularLocation>
        <location evidence="1">Endosome membrane</location>
        <topology evidence="1">Peripheral membrane protein</topology>
        <orientation evidence="1">Cytoplasmic side</orientation>
    </subcellularLocation>
</comment>
<evidence type="ECO:0000256" key="7">
    <source>
        <dbReference type="ARBA" id="ARBA00022771"/>
    </source>
</evidence>
<dbReference type="PROSITE" id="PS50179">
    <property type="entry name" value="VHS"/>
    <property type="match status" value="1"/>
</dbReference>
<sequence length="636" mass="72137">MSASITTPAQLEALIQNATSESIPHGAVDLTIALEVSDVIRSRRILPKEGMRCLKKRIISTRSNPNTNLSSWTLVELCLKNCGIPFIKEICSREFMDALEHAILDNESNEELERMCKGILQNLYVAFKNDSQLNYVSKVYQRLTSRGVDFPSNLTSDSELATAMFDSKTPADWVDSDVCMICSVKFTLLNRKHHCRSCGGIFCQEHSSHRIPLPDLGIYEPVRACDDCYDEYEYRRQSGKKHQKKKKQSGKKSGASVQEQEDEQLKRAIEMSLRESRNSDTFVPVVSAAPAVKESSPPMVEEEQDEDLKAAIQASLRDAEELKRRQENTPKQHSAELNNMSQHVLPRPSYGISTSEEDDIQLFATLVERMKSQPATAVLEDTQLQQLYQKVMGTVPKLNYSLNDASQKYNTMVSMNSKISDIMNIYDSLLEKQLQSISLNQQYSMPQLPSDPYAYYNVAQQDSHLTASQSPRTQIPYRLPVSISDSNSFVGQRMGEQTRQSYSTSPAQKHRIQHSPHRSHVEELRGVAIDSLQHSDLEKNQQRPYPDEAQDGELANGESDITYSKNENPLNHPSEPPYPNEDEEPVKKINNPSPERTNGITNFDFPTVPLHQPPVKERETTHLEEPHEREELLIEL</sequence>
<protein>
    <recommendedName>
        <fullName evidence="3">Vacuolar protein sorting-associated protein 27</fullName>
    </recommendedName>
</protein>
<dbReference type="GO" id="GO:0008270">
    <property type="term" value="F:zinc ion binding"/>
    <property type="evidence" value="ECO:0007669"/>
    <property type="project" value="UniProtKB-KW"/>
</dbReference>
<gene>
    <name evidence="14" type="ORF">LANO_0A02564G</name>
</gene>
<keyword evidence="8" id="KW-0862">Zinc</keyword>
<feature type="compositionally biased region" description="Polar residues" evidence="11">
    <location>
        <begin position="492"/>
        <end position="507"/>
    </location>
</feature>
<evidence type="ECO:0000256" key="3">
    <source>
        <dbReference type="ARBA" id="ARBA00017753"/>
    </source>
</evidence>
<feature type="region of interest" description="Disordered" evidence="11">
    <location>
        <begin position="492"/>
        <end position="520"/>
    </location>
</feature>
<dbReference type="SMART" id="SM00726">
    <property type="entry name" value="UIM"/>
    <property type="match status" value="2"/>
</dbReference>
<organism evidence="14 15">
    <name type="scientific">Lachancea nothofagi CBS 11611</name>
    <dbReference type="NCBI Taxonomy" id="1266666"/>
    <lineage>
        <taxon>Eukaryota</taxon>
        <taxon>Fungi</taxon>
        <taxon>Dikarya</taxon>
        <taxon>Ascomycota</taxon>
        <taxon>Saccharomycotina</taxon>
        <taxon>Saccharomycetes</taxon>
        <taxon>Saccharomycetales</taxon>
        <taxon>Saccharomycetaceae</taxon>
        <taxon>Lachancea</taxon>
    </lineage>
</organism>
<dbReference type="InterPro" id="IPR003903">
    <property type="entry name" value="UIM_dom"/>
</dbReference>
<evidence type="ECO:0000256" key="4">
    <source>
        <dbReference type="ARBA" id="ARBA00022723"/>
    </source>
</evidence>
<dbReference type="Gene3D" id="3.30.40.10">
    <property type="entry name" value="Zinc/RING finger domain, C3HC4 (zinc finger)"/>
    <property type="match status" value="1"/>
</dbReference>
<name>A0A1G4INM5_9SACH</name>
<feature type="region of interest" description="Disordered" evidence="11">
    <location>
        <begin position="559"/>
        <end position="636"/>
    </location>
</feature>
<dbReference type="Gene3D" id="6.10.140.100">
    <property type="match status" value="1"/>
</dbReference>
<dbReference type="GO" id="GO:0033565">
    <property type="term" value="C:ESCRT-0 complex"/>
    <property type="evidence" value="ECO:0007669"/>
    <property type="project" value="TreeGrafter"/>
</dbReference>
<evidence type="ECO:0000256" key="11">
    <source>
        <dbReference type="SAM" id="MobiDB-lite"/>
    </source>
</evidence>
<feature type="region of interest" description="Disordered" evidence="11">
    <location>
        <begin position="535"/>
        <end position="554"/>
    </location>
</feature>
<evidence type="ECO:0000256" key="8">
    <source>
        <dbReference type="ARBA" id="ARBA00022833"/>
    </source>
</evidence>
<dbReference type="GO" id="GO:0043130">
    <property type="term" value="F:ubiquitin binding"/>
    <property type="evidence" value="ECO:0007669"/>
    <property type="project" value="InterPro"/>
</dbReference>
<accession>A0A1G4INM5</accession>
<dbReference type="InterPro" id="IPR008942">
    <property type="entry name" value="ENTH_VHS"/>
</dbReference>
<dbReference type="GO" id="GO:0032266">
    <property type="term" value="F:phosphatidylinositol-3-phosphate binding"/>
    <property type="evidence" value="ECO:0007669"/>
    <property type="project" value="UniProtKB-ARBA"/>
</dbReference>
<keyword evidence="9" id="KW-0472">Membrane</keyword>
<evidence type="ECO:0000313" key="14">
    <source>
        <dbReference type="EMBL" id="SCU78265.1"/>
    </source>
</evidence>
<dbReference type="Pfam" id="PF23625">
    <property type="entry name" value="UIM_2"/>
    <property type="match status" value="2"/>
</dbReference>
<dbReference type="InterPro" id="IPR000306">
    <property type="entry name" value="Znf_FYVE"/>
</dbReference>
<dbReference type="SUPFAM" id="SSF48464">
    <property type="entry name" value="ENTH/VHS domain"/>
    <property type="match status" value="1"/>
</dbReference>
<evidence type="ECO:0000256" key="9">
    <source>
        <dbReference type="ARBA" id="ARBA00023136"/>
    </source>
</evidence>
<dbReference type="PANTHER" id="PTHR47794">
    <property type="entry name" value="VACUOLAR PROTEIN SORTING-ASSOCIATED PROTEIN 27"/>
    <property type="match status" value="1"/>
</dbReference>
<dbReference type="InterPro" id="IPR002014">
    <property type="entry name" value="VHS_dom"/>
</dbReference>
<proteinExistence type="inferred from homology"/>
<dbReference type="InterPro" id="IPR017455">
    <property type="entry name" value="Znf_FYVE-rel"/>
</dbReference>
<dbReference type="Gene3D" id="1.20.5.1940">
    <property type="match status" value="1"/>
</dbReference>
<evidence type="ECO:0000256" key="10">
    <source>
        <dbReference type="PROSITE-ProRule" id="PRU00091"/>
    </source>
</evidence>
<feature type="compositionally biased region" description="Basic residues" evidence="11">
    <location>
        <begin position="237"/>
        <end position="250"/>
    </location>
</feature>
<evidence type="ECO:0000256" key="6">
    <source>
        <dbReference type="ARBA" id="ARBA00022753"/>
    </source>
</evidence>
<dbReference type="GO" id="GO:0006623">
    <property type="term" value="P:protein targeting to vacuole"/>
    <property type="evidence" value="ECO:0007669"/>
    <property type="project" value="TreeGrafter"/>
</dbReference>
<evidence type="ECO:0000256" key="1">
    <source>
        <dbReference type="ARBA" id="ARBA00004125"/>
    </source>
</evidence>
<evidence type="ECO:0000259" key="12">
    <source>
        <dbReference type="PROSITE" id="PS50178"/>
    </source>
</evidence>
<dbReference type="CDD" id="cd21385">
    <property type="entry name" value="GAT_Vps27"/>
    <property type="match status" value="1"/>
</dbReference>
<dbReference type="AlphaFoldDB" id="A0A1G4INM5"/>
<dbReference type="OrthoDB" id="957735at2759"/>
<feature type="region of interest" description="Disordered" evidence="11">
    <location>
        <begin position="236"/>
        <end position="264"/>
    </location>
</feature>
<dbReference type="Pfam" id="PF00790">
    <property type="entry name" value="VHS"/>
    <property type="match status" value="1"/>
</dbReference>
<keyword evidence="5" id="KW-0677">Repeat</keyword>
<dbReference type="SMART" id="SM00064">
    <property type="entry name" value="FYVE"/>
    <property type="match status" value="1"/>
</dbReference>
<dbReference type="GO" id="GO:0043328">
    <property type="term" value="P:protein transport to vacuole involved in ubiquitin-dependent protein catabolic process via the multivesicular body sorting pathway"/>
    <property type="evidence" value="ECO:0007669"/>
    <property type="project" value="TreeGrafter"/>
</dbReference>
<dbReference type="GO" id="GO:0010008">
    <property type="term" value="C:endosome membrane"/>
    <property type="evidence" value="ECO:0007669"/>
    <property type="project" value="UniProtKB-SubCell"/>
</dbReference>
<dbReference type="CDD" id="cd16979">
    <property type="entry name" value="VHS_Vps27"/>
    <property type="match status" value="1"/>
</dbReference>